<comment type="similarity">
    <text evidence="1">Belongs to the peptidase C48 family.</text>
</comment>
<evidence type="ECO:0000256" key="5">
    <source>
        <dbReference type="ARBA" id="ARBA00022801"/>
    </source>
</evidence>
<keyword evidence="5" id="KW-0378">Hydrolase</keyword>
<dbReference type="Pfam" id="PF02902">
    <property type="entry name" value="Peptidase_C48"/>
    <property type="match status" value="1"/>
</dbReference>
<keyword evidence="2" id="KW-0597">Phosphoprotein</keyword>
<feature type="compositionally biased region" description="Polar residues" evidence="6">
    <location>
        <begin position="1514"/>
        <end position="1527"/>
    </location>
</feature>
<sequence length="1768" mass="194481">MDISDLSLGRKRKTTHDSDELVDSTQRLTTQKQQPLDAFAHIASLDIEQVSGVRLPPLVKKESRVKAIEGANHKRAQEVPSYNVLNYGPLRAALQQCTQEPQHHHRDPYSTASPSTACRRRRSLSPNHGSCVRVLEHEDPEMFERSSRLVKPIEQRSFPHSPKHIPIQDLTSNGSSSSRSPSPEIQESQVAIPCQDENEDEGELVDVQRVKDTSPTSIPRAQHISAGQLSPSFAVDPPLPSSTKGNARDQNTAVKDLDNQGRACWSAYSRYTSRLGGSLPDFGGPQSAAAVSPTVNKMKKAYGAPQPRNTLINGARSANGPVAKPQTFKHFDLYNPSGDQHKDKKQRVYDPKRDGSSAAESIDLDGSDTSQRSYEQDRNGHQSQGPVTSRRSSQQNTMDGQPSPYRTVVERAAPKPNRNRRRREIERQHGGVSDGLSANSKSSSVSTGSVEGKEPLRAKRKKLSSKNSPLEDSDDPIAVESESEGLLPNRVNLNKKSSQLQVVLESRSGLMTPAMLGSNKESKKSQASGRSTGISSTFFAKPADTGKQSVDTNGALRNSIESITGVKRRQSGANVQGEHGHTGYSSTTEDAISPKLPKNLLQKEQPGSDFTAGASEQSKARATRALNTTSGAAAKNGSKTNSSNSKTSRKSSLFNLYVQILVSERKIWLYGNTDPVFKLQADLDAGTLVIFDVKGSETFTLMTDSISQIQLNKSISALFIKTHRDNNDGIGTNICLKLVENDRNPDFIALLMQKATKPLEIDEARMRKIFATTFQQARLASSIKPRKSTQEESEEVQFLEKKLSERKARGLGANQVVPSGNPAMCQSIIEDSADELAPEHIQKGLSKRMQRDSTSSAEETQQSGRASSDIPSTEFKSEPRNPRSTAKASSQRSKHHSGSSIGESEQRREGVDSIKPAKFYSKDSISSEPIARNPHETRSSAARNATTGSAVKLQAKQRSPSPERWTHVNRGWAADWRGPLVYPREGKRKATVDMQDIERLDEGEFLNDNIIAFYLRWLECRLERENAELAKRIYFHNTFFFTTLTKGIKGQSINYEAVQRWTAKIDLLSYDYIIVPVNEATHWYVMIICNTPKLLEPKVEEPTEEDNKKDQDSEEQLQVSSSAPNVDVDPMDVDSVLATSENISEADKGTTHDVEMTDVSESMALDEPLEVEAKQPELRATANKKSKKKPTVTAQKKLDPKSFRIIALDSLLINRSATSAKLRNYISAEIEAKQNRKVEISKPFSMNANTLPQQNNYYDCGVFLLEYIEKFLEGPDEFIQKLVHKETAGDVVWRQQSEMRTHIRQLILGLQQENALEPPKPKKERKLKRTVEKSLAPPPNTKSIITQGEEEPATKIRSPQASSEQHVQVETKVQPPSTVSVSSVGKKVVTNNVEIAKTDETTMIEDSRADDNNHPLPKPVGIGTSESRGMKKTFQGIFHNRKEESSPRPQVSQPNQERQTDKPSQLGRSASDAVLLLDSPPRKASKMNDLQPLVQNSAQVSKSKFGLSPGSDGVTHSDTLHQSSNQAEEGHSRTNGGSGSDLVIDGQNETGITGYRDPTSGKGSVAPVSETIHSDWAPDDQIKSELAKTTSSQPIPSASKQTIDVEETDDDGQAANTSFVRDVMGNGEDSQLPRHIEIINSNSPRSVSPSKKGGLPSYGDANRGVPSDHEMLLNDSEVLELSESEFGPFYEEAIPLSAHEASSPICLSGTNSPERTIPATKELRTGPFRTQHPVLAQPAMSTAHRQQSKPTLRDAADAVIVGKNKPRT</sequence>
<feature type="region of interest" description="Disordered" evidence="6">
    <location>
        <begin position="1399"/>
        <end position="1612"/>
    </location>
</feature>
<evidence type="ECO:0000256" key="4">
    <source>
        <dbReference type="ARBA" id="ARBA00022786"/>
    </source>
</evidence>
<dbReference type="SUPFAM" id="SSF54001">
    <property type="entry name" value="Cysteine proteinases"/>
    <property type="match status" value="1"/>
</dbReference>
<evidence type="ECO:0000256" key="1">
    <source>
        <dbReference type="ARBA" id="ARBA00005234"/>
    </source>
</evidence>
<reference evidence="8 9" key="1">
    <citation type="submission" date="2024-06" db="EMBL/GenBank/DDBJ databases">
        <title>Complete genome of Phlyctema vagabunda strain 19-DSS-EL-015.</title>
        <authorList>
            <person name="Fiorenzani C."/>
        </authorList>
    </citation>
    <scope>NUCLEOTIDE SEQUENCE [LARGE SCALE GENOMIC DNA]</scope>
    <source>
        <strain evidence="8 9">19-DSS-EL-015</strain>
    </source>
</reference>
<dbReference type="InterPro" id="IPR003653">
    <property type="entry name" value="Peptidase_C48_C"/>
</dbReference>
<feature type="region of interest" description="Disordered" evidence="6">
    <location>
        <begin position="1314"/>
        <end position="1378"/>
    </location>
</feature>
<evidence type="ECO:0000256" key="2">
    <source>
        <dbReference type="ARBA" id="ARBA00022553"/>
    </source>
</evidence>
<proteinExistence type="inferred from homology"/>
<dbReference type="PROSITE" id="PS50600">
    <property type="entry name" value="ULP_PROTEASE"/>
    <property type="match status" value="1"/>
</dbReference>
<dbReference type="Proteomes" id="UP001629113">
    <property type="component" value="Unassembled WGS sequence"/>
</dbReference>
<feature type="compositionally biased region" description="Polar residues" evidence="6">
    <location>
        <begin position="1587"/>
        <end position="1602"/>
    </location>
</feature>
<feature type="region of interest" description="Disordered" evidence="6">
    <location>
        <begin position="1638"/>
        <end position="1668"/>
    </location>
</feature>
<organism evidence="8 9">
    <name type="scientific">Phlyctema vagabunda</name>
    <dbReference type="NCBI Taxonomy" id="108571"/>
    <lineage>
        <taxon>Eukaryota</taxon>
        <taxon>Fungi</taxon>
        <taxon>Dikarya</taxon>
        <taxon>Ascomycota</taxon>
        <taxon>Pezizomycotina</taxon>
        <taxon>Leotiomycetes</taxon>
        <taxon>Helotiales</taxon>
        <taxon>Dermateaceae</taxon>
        <taxon>Phlyctema</taxon>
    </lineage>
</organism>
<evidence type="ECO:0000256" key="3">
    <source>
        <dbReference type="ARBA" id="ARBA00022670"/>
    </source>
</evidence>
<feature type="compositionally biased region" description="Low complexity" evidence="6">
    <location>
        <begin position="635"/>
        <end position="648"/>
    </location>
</feature>
<feature type="domain" description="Ubiquitin-like protease family profile" evidence="7">
    <location>
        <begin position="990"/>
        <end position="1271"/>
    </location>
</feature>
<dbReference type="PANTHER" id="PTHR46896:SF3">
    <property type="entry name" value="FI06413P-RELATED"/>
    <property type="match status" value="1"/>
</dbReference>
<evidence type="ECO:0000256" key="6">
    <source>
        <dbReference type="SAM" id="MobiDB-lite"/>
    </source>
</evidence>
<feature type="compositionally biased region" description="Polar residues" evidence="6">
    <location>
        <begin position="939"/>
        <end position="949"/>
    </location>
</feature>
<feature type="compositionally biased region" description="Polar residues" evidence="6">
    <location>
        <begin position="525"/>
        <end position="538"/>
    </location>
</feature>
<feature type="compositionally biased region" description="Polar residues" evidence="6">
    <location>
        <begin position="23"/>
        <end position="34"/>
    </location>
</feature>
<feature type="region of interest" description="Disordered" evidence="6">
    <location>
        <begin position="300"/>
        <end position="478"/>
    </location>
</feature>
<dbReference type="GO" id="GO:0006508">
    <property type="term" value="P:proteolysis"/>
    <property type="evidence" value="ECO:0007669"/>
    <property type="project" value="UniProtKB-KW"/>
</dbReference>
<feature type="compositionally biased region" description="Basic and acidic residues" evidence="6">
    <location>
        <begin position="1099"/>
        <end position="1111"/>
    </location>
</feature>
<accession>A0ABR4PIJ5</accession>
<feature type="compositionally biased region" description="Polar residues" evidence="6">
    <location>
        <begin position="1493"/>
        <end position="1502"/>
    </location>
</feature>
<dbReference type="Gene3D" id="3.40.395.10">
    <property type="entry name" value="Adenoviral Proteinase, Chain A"/>
    <property type="match status" value="1"/>
</dbReference>
<evidence type="ECO:0000313" key="8">
    <source>
        <dbReference type="EMBL" id="KAL3422917.1"/>
    </source>
</evidence>
<dbReference type="PANTHER" id="PTHR46896">
    <property type="entry name" value="SENTRIN-SPECIFIC PROTEASE"/>
    <property type="match status" value="1"/>
</dbReference>
<feature type="compositionally biased region" description="Low complexity" evidence="6">
    <location>
        <begin position="175"/>
        <end position="189"/>
    </location>
</feature>
<dbReference type="GO" id="GO:0008233">
    <property type="term" value="F:peptidase activity"/>
    <property type="evidence" value="ECO:0007669"/>
    <property type="project" value="UniProtKB-KW"/>
</dbReference>
<evidence type="ECO:0000313" key="9">
    <source>
        <dbReference type="Proteomes" id="UP001629113"/>
    </source>
</evidence>
<feature type="region of interest" description="Disordered" evidence="6">
    <location>
        <begin position="1099"/>
        <end position="1130"/>
    </location>
</feature>
<feature type="compositionally biased region" description="Polar residues" evidence="6">
    <location>
        <begin position="1639"/>
        <end position="1649"/>
    </location>
</feature>
<feature type="compositionally biased region" description="Basic and acidic residues" evidence="6">
    <location>
        <begin position="339"/>
        <end position="355"/>
    </location>
</feature>
<feature type="compositionally biased region" description="Polar residues" evidence="6">
    <location>
        <begin position="546"/>
        <end position="562"/>
    </location>
</feature>
<feature type="compositionally biased region" description="Basic and acidic residues" evidence="6">
    <location>
        <begin position="1399"/>
        <end position="1413"/>
    </location>
</feature>
<feature type="region of interest" description="Disordered" evidence="6">
    <location>
        <begin position="844"/>
        <end position="966"/>
    </location>
</feature>
<feature type="compositionally biased region" description="Low complexity" evidence="6">
    <location>
        <begin position="440"/>
        <end position="450"/>
    </location>
</feature>
<feature type="region of interest" description="Disordered" evidence="6">
    <location>
        <begin position="99"/>
        <end position="126"/>
    </location>
</feature>
<feature type="compositionally biased region" description="Polar residues" evidence="6">
    <location>
        <begin position="1357"/>
        <end position="1368"/>
    </location>
</feature>
<feature type="region of interest" description="Disordered" evidence="6">
    <location>
        <begin position="157"/>
        <end position="202"/>
    </location>
</feature>
<feature type="region of interest" description="Disordered" evidence="6">
    <location>
        <begin position="513"/>
        <end position="648"/>
    </location>
</feature>
<comment type="caution">
    <text evidence="8">The sequence shown here is derived from an EMBL/GenBank/DDBJ whole genome shotgun (WGS) entry which is preliminary data.</text>
</comment>
<protein>
    <submittedName>
        <fullName evidence="8">Ulp1 protease family protein</fullName>
    </submittedName>
</protein>
<gene>
    <name evidence="8" type="ORF">PVAG01_04664</name>
</gene>
<dbReference type="InterPro" id="IPR051947">
    <property type="entry name" value="Sentrin-specific_protease"/>
</dbReference>
<feature type="region of interest" description="Disordered" evidence="6">
    <location>
        <begin position="223"/>
        <end position="249"/>
    </location>
</feature>
<feature type="compositionally biased region" description="Polar residues" evidence="6">
    <location>
        <begin position="852"/>
        <end position="871"/>
    </location>
</feature>
<keyword evidence="9" id="KW-1185">Reference proteome</keyword>
<dbReference type="InterPro" id="IPR038765">
    <property type="entry name" value="Papain-like_cys_pep_sf"/>
</dbReference>
<name>A0ABR4PIJ5_9HELO</name>
<feature type="compositionally biased region" description="Polar residues" evidence="6">
    <location>
        <begin position="1447"/>
        <end position="1468"/>
    </location>
</feature>
<keyword evidence="3 8" id="KW-0645">Protease</keyword>
<evidence type="ECO:0000259" key="7">
    <source>
        <dbReference type="PROSITE" id="PS50600"/>
    </source>
</evidence>
<feature type="region of interest" description="Disordered" evidence="6">
    <location>
        <begin position="1162"/>
        <end position="1194"/>
    </location>
</feature>
<feature type="region of interest" description="Disordered" evidence="6">
    <location>
        <begin position="1"/>
        <end position="34"/>
    </location>
</feature>
<feature type="compositionally biased region" description="Polar residues" evidence="6">
    <location>
        <begin position="381"/>
        <end position="400"/>
    </location>
</feature>
<dbReference type="EMBL" id="JBFCZG010000004">
    <property type="protein sequence ID" value="KAL3422917.1"/>
    <property type="molecule type" value="Genomic_DNA"/>
</dbReference>
<keyword evidence="4" id="KW-0833">Ubl conjugation pathway</keyword>